<sequence length="272" mass="31702">MDFASPSFIIVAVLVLLRCIYNYRDPHFEAFAFSLTFIILQLITSLISPKFFYSSFLYLDPYKPLLVVTLFFLAFLLIYRFICSQFLHTRIRRNYHNFTILATIYSKEILIFTEVVASFLAYISLADFPQFKSWLLTSTMTVNYDYSRTCFGIIAGLMVVRFIWNILLGSYKTLCFWLIFSALLFVLSIVGHREYFAANIFLSVYIMMFAFRYVCTEENFYLIFARSKLSESRFAMLVHGATALAELIGSLMVIWAFVNSYADLAVLKSVFY</sequence>
<evidence type="ECO:0000313" key="2">
    <source>
        <dbReference type="EMBL" id="RIY40608.1"/>
    </source>
</evidence>
<evidence type="ECO:0000313" key="3">
    <source>
        <dbReference type="Proteomes" id="UP000265916"/>
    </source>
</evidence>
<name>A0A3A1YTU5_9GAMM</name>
<feature type="transmembrane region" description="Helical" evidence="1">
    <location>
        <begin position="109"/>
        <end position="126"/>
    </location>
</feature>
<feature type="transmembrane region" description="Helical" evidence="1">
    <location>
        <begin position="146"/>
        <end position="167"/>
    </location>
</feature>
<keyword evidence="3" id="KW-1185">Reference proteome</keyword>
<feature type="transmembrane region" description="Helical" evidence="1">
    <location>
        <begin position="174"/>
        <end position="190"/>
    </location>
</feature>
<dbReference type="EMBL" id="NRJG01000005">
    <property type="protein sequence ID" value="RIY40608.1"/>
    <property type="molecule type" value="Genomic_DNA"/>
</dbReference>
<keyword evidence="1" id="KW-1133">Transmembrane helix</keyword>
<feature type="transmembrane region" description="Helical" evidence="1">
    <location>
        <begin position="30"/>
        <end position="53"/>
    </location>
</feature>
<keyword evidence="1" id="KW-0472">Membrane</keyword>
<feature type="transmembrane region" description="Helical" evidence="1">
    <location>
        <begin position="236"/>
        <end position="258"/>
    </location>
</feature>
<proteinExistence type="predicted"/>
<reference evidence="2 3" key="1">
    <citation type="submission" date="2017-08" db="EMBL/GenBank/DDBJ databases">
        <title>Reclassification of Bisgaard taxon 37 and 44.</title>
        <authorList>
            <person name="Christensen H."/>
        </authorList>
    </citation>
    <scope>NUCLEOTIDE SEQUENCE [LARGE SCALE GENOMIC DNA]</scope>
    <source>
        <strain evidence="2 3">111</strain>
    </source>
</reference>
<protein>
    <submittedName>
        <fullName evidence="2">Uncharacterized protein</fullName>
    </submittedName>
</protein>
<feature type="transmembrane region" description="Helical" evidence="1">
    <location>
        <begin position="196"/>
        <end position="215"/>
    </location>
</feature>
<comment type="caution">
    <text evidence="2">The sequence shown here is derived from an EMBL/GenBank/DDBJ whole genome shotgun (WGS) entry which is preliminary data.</text>
</comment>
<feature type="transmembrane region" description="Helical" evidence="1">
    <location>
        <begin position="65"/>
        <end position="88"/>
    </location>
</feature>
<evidence type="ECO:0000256" key="1">
    <source>
        <dbReference type="SAM" id="Phobius"/>
    </source>
</evidence>
<dbReference type="OrthoDB" id="5675492at2"/>
<keyword evidence="1" id="KW-0812">Transmembrane</keyword>
<feature type="transmembrane region" description="Helical" evidence="1">
    <location>
        <begin position="6"/>
        <end position="23"/>
    </location>
</feature>
<accession>A0A3A1YTU5</accession>
<dbReference type="RefSeq" id="WP_119530011.1">
    <property type="nucleotide sequence ID" value="NZ_JBHSSP010000021.1"/>
</dbReference>
<gene>
    <name evidence="2" type="ORF">CKF58_00380</name>
</gene>
<organism evidence="2 3">
    <name type="scientific">Psittacicella hinzii</name>
    <dbReference type="NCBI Taxonomy" id="2028575"/>
    <lineage>
        <taxon>Bacteria</taxon>
        <taxon>Pseudomonadati</taxon>
        <taxon>Pseudomonadota</taxon>
        <taxon>Gammaproteobacteria</taxon>
        <taxon>Pasteurellales</taxon>
        <taxon>Psittacicellaceae</taxon>
        <taxon>Psittacicella</taxon>
    </lineage>
</organism>
<dbReference type="AlphaFoldDB" id="A0A3A1YTU5"/>
<dbReference type="Proteomes" id="UP000265916">
    <property type="component" value="Unassembled WGS sequence"/>
</dbReference>